<sequence length="188" mass="22221">MSRFSSTITPKKLNLVAYPSKNQIVNLQIKLPAMLEYLYVINASFNSDNSQNKQDGFTKDKYELLQQEDKSFTIKSNCDELHWNICAFLNANEIDFKLIQLEYEQTLKTGSNESEEVHYEFHFKQSHLSSKITKESLFEALQDSAEIERLHHKMEFELMFTNSYIESLKEADYKMLQEEHDIEFMPYC</sequence>
<reference evidence="1 2" key="1">
    <citation type="submission" date="2017-09" db="EMBL/GenBank/DDBJ databases">
        <title>Reassesment of A. cryaerophilus.</title>
        <authorList>
            <person name="Perez-Cataluna A."/>
            <person name="Collado L."/>
            <person name="Salgado O."/>
            <person name="Lefinanco V."/>
            <person name="Figueras M.J."/>
        </authorList>
    </citation>
    <scope>NUCLEOTIDE SEQUENCE [LARGE SCALE GENOMIC DNA]</scope>
    <source>
        <strain evidence="1 2">LMG 10210</strain>
    </source>
</reference>
<evidence type="ECO:0000313" key="1">
    <source>
        <dbReference type="EMBL" id="PRM91937.1"/>
    </source>
</evidence>
<accession>A0A2S9SZA9</accession>
<comment type="caution">
    <text evidence="1">The sequence shown here is derived from an EMBL/GenBank/DDBJ whole genome shotgun (WGS) entry which is preliminary data.</text>
</comment>
<organism evidence="1 2">
    <name type="scientific">Aliarcobacter cryaerophilus</name>
    <dbReference type="NCBI Taxonomy" id="28198"/>
    <lineage>
        <taxon>Bacteria</taxon>
        <taxon>Pseudomonadati</taxon>
        <taxon>Campylobacterota</taxon>
        <taxon>Epsilonproteobacteria</taxon>
        <taxon>Campylobacterales</taxon>
        <taxon>Arcobacteraceae</taxon>
        <taxon>Aliarcobacter</taxon>
    </lineage>
</organism>
<dbReference type="AlphaFoldDB" id="A0A2S9SZA9"/>
<proteinExistence type="predicted"/>
<evidence type="ECO:0000313" key="2">
    <source>
        <dbReference type="Proteomes" id="UP000238281"/>
    </source>
</evidence>
<dbReference type="EMBL" id="NXGE01000018">
    <property type="protein sequence ID" value="PRM91937.1"/>
    <property type="molecule type" value="Genomic_DNA"/>
</dbReference>
<dbReference type="RefSeq" id="WP_105916239.1">
    <property type="nucleotide sequence ID" value="NZ_NXGE01000018.1"/>
</dbReference>
<name>A0A2S9SZA9_9BACT</name>
<gene>
    <name evidence="1" type="ORF">CJ673_11210</name>
</gene>
<protein>
    <submittedName>
        <fullName evidence="1">Uncharacterized protein</fullName>
    </submittedName>
</protein>
<dbReference type="Proteomes" id="UP000238281">
    <property type="component" value="Unassembled WGS sequence"/>
</dbReference>